<evidence type="ECO:0000256" key="1">
    <source>
        <dbReference type="ARBA" id="ARBA00023012"/>
    </source>
</evidence>
<sequence>MNVYVVEDEVLARQELIYLLKDTGKINVVGEADDIHQALWDINEKQPDAVFLDIELEGGNGLELAKQFSNMKKPPMVVFVTAYDEYALNAFKLDAIDYIVKPIDRGRLIKAVEKLIKLGSVPNSENLVKPLPLPSTHNDKKHSITVKQADRIIIINTKDILYIGTENRQAYIQTLEKKYPTDTLLYKMMDKLGDNFIQVHRGYIVNTKQIAALEPWFNRTYLIILKDGSKIAVSRSYVKAVKQVLGL</sequence>
<evidence type="ECO:0000259" key="3">
    <source>
        <dbReference type="PROSITE" id="PS50110"/>
    </source>
</evidence>
<proteinExistence type="predicted"/>
<dbReference type="PANTHER" id="PTHR37299">
    <property type="entry name" value="TRANSCRIPTIONAL REGULATOR-RELATED"/>
    <property type="match status" value="1"/>
</dbReference>
<dbReference type="SUPFAM" id="SSF52172">
    <property type="entry name" value="CheY-like"/>
    <property type="match status" value="1"/>
</dbReference>
<organism evidence="5 6">
    <name type="scientific">Psychrobacter cryohalolentis (strain ATCC BAA-1226 / DSM 17306 / VKM B-2378 / K5)</name>
    <dbReference type="NCBI Taxonomy" id="335284"/>
    <lineage>
        <taxon>Bacteria</taxon>
        <taxon>Pseudomonadati</taxon>
        <taxon>Pseudomonadota</taxon>
        <taxon>Gammaproteobacteria</taxon>
        <taxon>Moraxellales</taxon>
        <taxon>Moraxellaceae</taxon>
        <taxon>Psychrobacter</taxon>
    </lineage>
</organism>
<dbReference type="RefSeq" id="WP_011513113.1">
    <property type="nucleotide sequence ID" value="NC_007969.1"/>
</dbReference>
<dbReference type="Pfam" id="PF04397">
    <property type="entry name" value="LytTR"/>
    <property type="match status" value="1"/>
</dbReference>
<feature type="domain" description="HTH LytTR-type" evidence="4">
    <location>
        <begin position="144"/>
        <end position="247"/>
    </location>
</feature>
<dbReference type="InterPro" id="IPR001789">
    <property type="entry name" value="Sig_transdc_resp-reg_receiver"/>
</dbReference>
<reference evidence="5" key="1">
    <citation type="submission" date="2006-03" db="EMBL/GenBank/DDBJ databases">
        <title>Complete sequence of chromosome of Psychrobacter cryohalolentis K5.</title>
        <authorList>
            <consortium name="US DOE Joint Genome Institute"/>
            <person name="Copeland A."/>
            <person name="Lucas S."/>
            <person name="Lapidus A."/>
            <person name="Barry K."/>
            <person name="Detter J.C."/>
            <person name="Glavina del Rio T."/>
            <person name="Hammon N."/>
            <person name="Israni S."/>
            <person name="Dalin E."/>
            <person name="Tice H."/>
            <person name="Pitluck S."/>
            <person name="Brettin T."/>
            <person name="Bruce D."/>
            <person name="Han C."/>
            <person name="Tapia R."/>
            <person name="Sims D.R."/>
            <person name="Gilna P."/>
            <person name="Schmutz J."/>
            <person name="Larimer F."/>
            <person name="Land M."/>
            <person name="Hauser L."/>
            <person name="Kyrpides N."/>
            <person name="Kim E."/>
            <person name="Richardson P."/>
        </authorList>
    </citation>
    <scope>NUCLEOTIDE SEQUENCE</scope>
    <source>
        <strain evidence="5">K5</strain>
    </source>
</reference>
<protein>
    <submittedName>
        <fullName evidence="5">Transcriptional regulator, LytR/AlgR family</fullName>
    </submittedName>
</protein>
<dbReference type="SMART" id="SM00448">
    <property type="entry name" value="REC"/>
    <property type="match status" value="1"/>
</dbReference>
<dbReference type="Pfam" id="PF00072">
    <property type="entry name" value="Response_reg"/>
    <property type="match status" value="1"/>
</dbReference>
<evidence type="ECO:0000256" key="2">
    <source>
        <dbReference type="PROSITE-ProRule" id="PRU00169"/>
    </source>
</evidence>
<feature type="domain" description="Response regulatory" evidence="3">
    <location>
        <begin position="2"/>
        <end position="116"/>
    </location>
</feature>
<dbReference type="InterPro" id="IPR011006">
    <property type="entry name" value="CheY-like_superfamily"/>
</dbReference>
<dbReference type="GO" id="GO:0000156">
    <property type="term" value="F:phosphorelay response regulator activity"/>
    <property type="evidence" value="ECO:0007669"/>
    <property type="project" value="InterPro"/>
</dbReference>
<keyword evidence="2" id="KW-0597">Phosphoprotein</keyword>
<accession>Q1QCQ5</accession>
<dbReference type="PANTHER" id="PTHR37299:SF1">
    <property type="entry name" value="STAGE 0 SPORULATION PROTEIN A HOMOLOG"/>
    <property type="match status" value="1"/>
</dbReference>
<dbReference type="Gene3D" id="3.40.50.2300">
    <property type="match status" value="1"/>
</dbReference>
<keyword evidence="6" id="KW-1185">Reference proteome</keyword>
<evidence type="ECO:0000259" key="4">
    <source>
        <dbReference type="PROSITE" id="PS50930"/>
    </source>
</evidence>
<gene>
    <name evidence="5" type="ordered locus">Pcryo_0765</name>
</gene>
<evidence type="ECO:0000313" key="5">
    <source>
        <dbReference type="EMBL" id="ABE74548.1"/>
    </source>
</evidence>
<dbReference type="Proteomes" id="UP000002425">
    <property type="component" value="Chromosome"/>
</dbReference>
<dbReference type="SMART" id="SM00850">
    <property type="entry name" value="LytTR"/>
    <property type="match status" value="1"/>
</dbReference>
<dbReference type="GO" id="GO:0003677">
    <property type="term" value="F:DNA binding"/>
    <property type="evidence" value="ECO:0007669"/>
    <property type="project" value="InterPro"/>
</dbReference>
<dbReference type="Gene3D" id="2.40.50.40">
    <property type="match status" value="1"/>
</dbReference>
<dbReference type="AlphaFoldDB" id="Q1QCQ5"/>
<dbReference type="PROSITE" id="PS50110">
    <property type="entry name" value="RESPONSE_REGULATORY"/>
    <property type="match status" value="1"/>
</dbReference>
<dbReference type="InterPro" id="IPR046947">
    <property type="entry name" value="LytR-like"/>
</dbReference>
<keyword evidence="1" id="KW-0902">Two-component regulatory system</keyword>
<dbReference type="PROSITE" id="PS50930">
    <property type="entry name" value="HTH_LYTTR"/>
    <property type="match status" value="1"/>
</dbReference>
<dbReference type="InterPro" id="IPR007492">
    <property type="entry name" value="LytTR_DNA-bd_dom"/>
</dbReference>
<evidence type="ECO:0000313" key="6">
    <source>
        <dbReference type="Proteomes" id="UP000002425"/>
    </source>
</evidence>
<dbReference type="KEGG" id="pcr:Pcryo_0765"/>
<feature type="modified residue" description="4-aspartylphosphate" evidence="2">
    <location>
        <position position="53"/>
    </location>
</feature>
<dbReference type="EMBL" id="CP000323">
    <property type="protein sequence ID" value="ABE74548.1"/>
    <property type="molecule type" value="Genomic_DNA"/>
</dbReference>
<dbReference type="eggNOG" id="COG3279">
    <property type="taxonomic scope" value="Bacteria"/>
</dbReference>
<dbReference type="Gene3D" id="2.20.25.10">
    <property type="match status" value="1"/>
</dbReference>
<dbReference type="HOGENOM" id="CLU_000445_14_1_6"/>
<dbReference type="STRING" id="335284.Pcryo_0765"/>
<name>Q1QCQ5_PSYCK</name>